<reference evidence="4 5" key="1">
    <citation type="submission" date="2012-06" db="EMBL/GenBank/DDBJ databases">
        <title>Finished chromosome of genome of Microcoleus sp. PCC 7113.</title>
        <authorList>
            <consortium name="US DOE Joint Genome Institute"/>
            <person name="Gugger M."/>
            <person name="Coursin T."/>
            <person name="Rippka R."/>
            <person name="Tandeau De Marsac N."/>
            <person name="Huntemann M."/>
            <person name="Wei C.-L."/>
            <person name="Han J."/>
            <person name="Detter J.C."/>
            <person name="Han C."/>
            <person name="Tapia R."/>
            <person name="Chen A."/>
            <person name="Kyrpides N."/>
            <person name="Mavromatis K."/>
            <person name="Markowitz V."/>
            <person name="Szeto E."/>
            <person name="Ivanova N."/>
            <person name="Pagani I."/>
            <person name="Pati A."/>
            <person name="Goodwin L."/>
            <person name="Nordberg H.P."/>
            <person name="Cantor M.N."/>
            <person name="Hua S.X."/>
            <person name="Woyke T."/>
            <person name="Kerfeld C.A."/>
        </authorList>
    </citation>
    <scope>NUCLEOTIDE SEQUENCE [LARGE SCALE GENOMIC DNA]</scope>
    <source>
        <strain evidence="4 5">PCC 7113</strain>
    </source>
</reference>
<gene>
    <name evidence="4" type="ORF">Mic7113_5417</name>
</gene>
<dbReference type="Gene3D" id="3.40.50.2300">
    <property type="match status" value="1"/>
</dbReference>
<organism evidence="4 5">
    <name type="scientific">Allocoleopsis franciscana PCC 7113</name>
    <dbReference type="NCBI Taxonomy" id="1173027"/>
    <lineage>
        <taxon>Bacteria</taxon>
        <taxon>Bacillati</taxon>
        <taxon>Cyanobacteriota</taxon>
        <taxon>Cyanophyceae</taxon>
        <taxon>Coleofasciculales</taxon>
        <taxon>Coleofasciculaceae</taxon>
        <taxon>Allocoleopsis</taxon>
        <taxon>Allocoleopsis franciscana</taxon>
    </lineage>
</organism>
<protein>
    <submittedName>
        <fullName evidence="4">Response regulator with CheY-like receiver, AAA-type ATPase, and DNA-binding domains</fullName>
    </submittedName>
</protein>
<dbReference type="GO" id="GO:0000160">
    <property type="term" value="P:phosphorelay signal transduction system"/>
    <property type="evidence" value="ECO:0007669"/>
    <property type="project" value="InterPro"/>
</dbReference>
<dbReference type="PROSITE" id="PS50110">
    <property type="entry name" value="RESPONSE_REGULATORY"/>
    <property type="match status" value="1"/>
</dbReference>
<feature type="modified residue" description="4-aspartylphosphate" evidence="2">
    <location>
        <position position="80"/>
    </location>
</feature>
<dbReference type="PANTHER" id="PTHR44591">
    <property type="entry name" value="STRESS RESPONSE REGULATOR PROTEIN 1"/>
    <property type="match status" value="1"/>
</dbReference>
<evidence type="ECO:0000313" key="5">
    <source>
        <dbReference type="Proteomes" id="UP000010471"/>
    </source>
</evidence>
<dbReference type="SUPFAM" id="SSF52172">
    <property type="entry name" value="CheY-like"/>
    <property type="match status" value="1"/>
</dbReference>
<sequence>MISNTCDNWHLEEDRFKILENLQVLVVDDNEDSLELVRIILEDYKTQVVTVTSAREAFKVMKQSTGYRKAPFKPDVLISDIAMPFEDGYWLIQQIRTLSPNQGGLIPAIALTAYAAKEEQIRSLAAGFHVHLPKPIEPDELVAVVAHLAEQTFGIKVLN</sequence>
<evidence type="ECO:0000256" key="1">
    <source>
        <dbReference type="ARBA" id="ARBA00022553"/>
    </source>
</evidence>
<dbReference type="OrthoDB" id="511602at2"/>
<evidence type="ECO:0000256" key="2">
    <source>
        <dbReference type="PROSITE-ProRule" id="PRU00169"/>
    </source>
</evidence>
<dbReference type="InterPro" id="IPR011006">
    <property type="entry name" value="CheY-like_superfamily"/>
</dbReference>
<dbReference type="InterPro" id="IPR050595">
    <property type="entry name" value="Bact_response_regulator"/>
</dbReference>
<feature type="domain" description="Response regulatory" evidence="3">
    <location>
        <begin position="23"/>
        <end position="149"/>
    </location>
</feature>
<keyword evidence="1 2" id="KW-0597">Phosphoprotein</keyword>
<keyword evidence="5" id="KW-1185">Reference proteome</keyword>
<evidence type="ECO:0000313" key="4">
    <source>
        <dbReference type="EMBL" id="AFZ21055.1"/>
    </source>
</evidence>
<dbReference type="InterPro" id="IPR001789">
    <property type="entry name" value="Sig_transdc_resp-reg_receiver"/>
</dbReference>
<dbReference type="PATRIC" id="fig|1173027.3.peg.6002"/>
<dbReference type="RefSeq" id="WP_015185188.1">
    <property type="nucleotide sequence ID" value="NC_019738.1"/>
</dbReference>
<dbReference type="eggNOG" id="COG0784">
    <property type="taxonomic scope" value="Bacteria"/>
</dbReference>
<dbReference type="PANTHER" id="PTHR44591:SF3">
    <property type="entry name" value="RESPONSE REGULATORY DOMAIN-CONTAINING PROTEIN"/>
    <property type="match status" value="1"/>
</dbReference>
<dbReference type="STRING" id="1173027.Mic7113_5417"/>
<dbReference type="Pfam" id="PF00072">
    <property type="entry name" value="Response_reg"/>
    <property type="match status" value="1"/>
</dbReference>
<evidence type="ECO:0000259" key="3">
    <source>
        <dbReference type="PROSITE" id="PS50110"/>
    </source>
</evidence>
<keyword evidence="4" id="KW-0238">DNA-binding</keyword>
<dbReference type="GO" id="GO:0003677">
    <property type="term" value="F:DNA binding"/>
    <property type="evidence" value="ECO:0007669"/>
    <property type="project" value="UniProtKB-KW"/>
</dbReference>
<dbReference type="KEGG" id="mic:Mic7113_5417"/>
<dbReference type="SMART" id="SM00448">
    <property type="entry name" value="REC"/>
    <property type="match status" value="1"/>
</dbReference>
<dbReference type="HOGENOM" id="CLU_000445_69_17_3"/>
<accession>K9WKZ1</accession>
<dbReference type="EMBL" id="CP003630">
    <property type="protein sequence ID" value="AFZ21055.1"/>
    <property type="molecule type" value="Genomic_DNA"/>
</dbReference>
<name>K9WKZ1_9CYAN</name>
<proteinExistence type="predicted"/>
<dbReference type="CDD" id="cd17580">
    <property type="entry name" value="REC_2_DhkD-like"/>
    <property type="match status" value="1"/>
</dbReference>
<dbReference type="AlphaFoldDB" id="K9WKZ1"/>
<dbReference type="Proteomes" id="UP000010471">
    <property type="component" value="Chromosome"/>
</dbReference>